<dbReference type="PANTHER" id="PTHR45339:SF1">
    <property type="entry name" value="HYBRID SIGNAL TRANSDUCTION HISTIDINE KINASE J"/>
    <property type="match status" value="1"/>
</dbReference>
<dbReference type="GO" id="GO:0005524">
    <property type="term" value="F:ATP binding"/>
    <property type="evidence" value="ECO:0007669"/>
    <property type="project" value="UniProtKB-KW"/>
</dbReference>
<gene>
    <name evidence="16" type="ORF">BJ554DRAFT_4853</name>
</gene>
<comment type="catalytic activity">
    <reaction evidence="1">
        <text>ATP + protein L-histidine = ADP + protein N-phospho-L-histidine.</text>
        <dbReference type="EC" id="2.7.13.3"/>
    </reaction>
</comment>
<dbReference type="InterPro" id="IPR000700">
    <property type="entry name" value="PAS-assoc_C"/>
</dbReference>
<dbReference type="InterPro" id="IPR036097">
    <property type="entry name" value="HisK_dim/P_sf"/>
</dbReference>
<dbReference type="InterPro" id="IPR003594">
    <property type="entry name" value="HATPase_dom"/>
</dbReference>
<dbReference type="InterPro" id="IPR036890">
    <property type="entry name" value="HATPase_C_sf"/>
</dbReference>
<dbReference type="Gene3D" id="3.30.565.10">
    <property type="entry name" value="Histidine kinase-like ATPase, C-terminal domain"/>
    <property type="match status" value="1"/>
</dbReference>
<comment type="subcellular location">
    <subcellularLocation>
        <location evidence="2">Cell membrane</location>
        <topology evidence="2">Multi-pass membrane protein</topology>
    </subcellularLocation>
</comment>
<evidence type="ECO:0000259" key="14">
    <source>
        <dbReference type="PROSITE" id="PS50109"/>
    </source>
</evidence>
<keyword evidence="12" id="KW-0902">Two-component regulatory system</keyword>
<evidence type="ECO:0000313" key="17">
    <source>
        <dbReference type="Proteomes" id="UP000673691"/>
    </source>
</evidence>
<evidence type="ECO:0000256" key="1">
    <source>
        <dbReference type="ARBA" id="ARBA00000085"/>
    </source>
</evidence>
<sequence length="294" mass="32838">MHGINTEEWLGLPTNIMVSERDIPVLNSTIEKLEKTGHQQAEIHARRKDGSSFPVLIEISTCYDDSGNVLFRGANVHDLTERKRVESEREEARIAVEGAQRASQLKSEFLANMSHEVRTPINAIVGMTGLLLSTDLNSEQRDYVETARRSTESLLTVVNDILDFSKVEAGKMDLEVLDFDMYELVRDTFKTFHFTATAKGIGLSIAECPILETYFRGDSGRIRQVLVNLLSNAVKFTNEGSVVIRVTSEDCEGTVRFTFEVRDTGIGISESVVSRLFHPFSQADSSTTRWGGLI</sequence>
<dbReference type="PANTHER" id="PTHR45339">
    <property type="entry name" value="HYBRID SIGNAL TRANSDUCTION HISTIDINE KINASE J"/>
    <property type="match status" value="1"/>
</dbReference>
<feature type="domain" description="Histidine kinase" evidence="14">
    <location>
        <begin position="112"/>
        <end position="294"/>
    </location>
</feature>
<evidence type="ECO:0000256" key="12">
    <source>
        <dbReference type="ARBA" id="ARBA00023012"/>
    </source>
</evidence>
<dbReference type="PROSITE" id="PS50109">
    <property type="entry name" value="HIS_KIN"/>
    <property type="match status" value="1"/>
</dbReference>
<proteinExistence type="predicted"/>
<evidence type="ECO:0000256" key="7">
    <source>
        <dbReference type="ARBA" id="ARBA00022692"/>
    </source>
</evidence>
<organism evidence="16 17">
    <name type="scientific">Olpidium bornovanus</name>
    <dbReference type="NCBI Taxonomy" id="278681"/>
    <lineage>
        <taxon>Eukaryota</taxon>
        <taxon>Fungi</taxon>
        <taxon>Fungi incertae sedis</taxon>
        <taxon>Olpidiomycota</taxon>
        <taxon>Olpidiomycotina</taxon>
        <taxon>Olpidiomycetes</taxon>
        <taxon>Olpidiales</taxon>
        <taxon>Olpidiaceae</taxon>
        <taxon>Olpidium</taxon>
    </lineage>
</organism>
<evidence type="ECO:0000256" key="11">
    <source>
        <dbReference type="ARBA" id="ARBA00022989"/>
    </source>
</evidence>
<feature type="domain" description="PAC" evidence="15">
    <location>
        <begin position="39"/>
        <end position="91"/>
    </location>
</feature>
<dbReference type="GO" id="GO:0005886">
    <property type="term" value="C:plasma membrane"/>
    <property type="evidence" value="ECO:0007669"/>
    <property type="project" value="UniProtKB-SubCell"/>
</dbReference>
<evidence type="ECO:0000256" key="6">
    <source>
        <dbReference type="ARBA" id="ARBA00022679"/>
    </source>
</evidence>
<evidence type="ECO:0000256" key="2">
    <source>
        <dbReference type="ARBA" id="ARBA00004651"/>
    </source>
</evidence>
<keyword evidence="9" id="KW-0418">Kinase</keyword>
<dbReference type="InterPro" id="IPR000014">
    <property type="entry name" value="PAS"/>
</dbReference>
<keyword evidence="17" id="KW-1185">Reference proteome</keyword>
<dbReference type="SMART" id="SM00388">
    <property type="entry name" value="HisKA"/>
    <property type="match status" value="1"/>
</dbReference>
<evidence type="ECO:0000313" key="16">
    <source>
        <dbReference type="EMBL" id="KAG5455650.1"/>
    </source>
</evidence>
<evidence type="ECO:0000256" key="9">
    <source>
        <dbReference type="ARBA" id="ARBA00022777"/>
    </source>
</evidence>
<dbReference type="SUPFAM" id="SSF47384">
    <property type="entry name" value="Homodimeric domain of signal transducing histidine kinase"/>
    <property type="match status" value="1"/>
</dbReference>
<accession>A0A8H7ZLZ7</accession>
<keyword evidence="5" id="KW-0597">Phosphoprotein</keyword>
<comment type="caution">
    <text evidence="16">The sequence shown here is derived from an EMBL/GenBank/DDBJ whole genome shotgun (WGS) entry which is preliminary data.</text>
</comment>
<evidence type="ECO:0000256" key="13">
    <source>
        <dbReference type="ARBA" id="ARBA00023136"/>
    </source>
</evidence>
<evidence type="ECO:0000256" key="8">
    <source>
        <dbReference type="ARBA" id="ARBA00022741"/>
    </source>
</evidence>
<dbReference type="AlphaFoldDB" id="A0A8H7ZLZ7"/>
<dbReference type="InterPro" id="IPR035965">
    <property type="entry name" value="PAS-like_dom_sf"/>
</dbReference>
<dbReference type="FunFam" id="1.10.287.130:FF:000003">
    <property type="entry name" value="Histidine kinase"/>
    <property type="match status" value="1"/>
</dbReference>
<evidence type="ECO:0000256" key="3">
    <source>
        <dbReference type="ARBA" id="ARBA00012438"/>
    </source>
</evidence>
<keyword evidence="6" id="KW-0808">Transferase</keyword>
<dbReference type="EC" id="2.7.13.3" evidence="3"/>
<dbReference type="SMART" id="SM00387">
    <property type="entry name" value="HATPase_c"/>
    <property type="match status" value="1"/>
</dbReference>
<evidence type="ECO:0000256" key="4">
    <source>
        <dbReference type="ARBA" id="ARBA00022475"/>
    </source>
</evidence>
<dbReference type="NCBIfam" id="TIGR00229">
    <property type="entry name" value="sensory_box"/>
    <property type="match status" value="1"/>
</dbReference>
<dbReference type="SMART" id="SM00086">
    <property type="entry name" value="PAC"/>
    <property type="match status" value="1"/>
</dbReference>
<keyword evidence="11" id="KW-1133">Transmembrane helix</keyword>
<dbReference type="OrthoDB" id="3928270at2759"/>
<evidence type="ECO:0000256" key="10">
    <source>
        <dbReference type="ARBA" id="ARBA00022840"/>
    </source>
</evidence>
<keyword evidence="10" id="KW-0067">ATP-binding</keyword>
<dbReference type="GO" id="GO:0000155">
    <property type="term" value="F:phosphorelay sensor kinase activity"/>
    <property type="evidence" value="ECO:0007669"/>
    <property type="project" value="InterPro"/>
</dbReference>
<dbReference type="Gene3D" id="1.10.287.130">
    <property type="match status" value="1"/>
</dbReference>
<dbReference type="Pfam" id="PF02518">
    <property type="entry name" value="HATPase_c"/>
    <property type="match status" value="1"/>
</dbReference>
<dbReference type="EMBL" id="JAEFCI010013008">
    <property type="protein sequence ID" value="KAG5455650.1"/>
    <property type="molecule type" value="Genomic_DNA"/>
</dbReference>
<keyword evidence="7" id="KW-0812">Transmembrane</keyword>
<dbReference type="Pfam" id="PF13426">
    <property type="entry name" value="PAS_9"/>
    <property type="match status" value="1"/>
</dbReference>
<keyword evidence="13" id="KW-0472">Membrane</keyword>
<dbReference type="Proteomes" id="UP000673691">
    <property type="component" value="Unassembled WGS sequence"/>
</dbReference>
<keyword evidence="8" id="KW-0547">Nucleotide-binding</keyword>
<dbReference type="InterPro" id="IPR005467">
    <property type="entry name" value="His_kinase_dom"/>
</dbReference>
<dbReference type="SUPFAM" id="SSF55785">
    <property type="entry name" value="PYP-like sensor domain (PAS domain)"/>
    <property type="match status" value="1"/>
</dbReference>
<dbReference type="PROSITE" id="PS50113">
    <property type="entry name" value="PAC"/>
    <property type="match status" value="1"/>
</dbReference>
<dbReference type="CDD" id="cd00082">
    <property type="entry name" value="HisKA"/>
    <property type="match status" value="1"/>
</dbReference>
<dbReference type="Pfam" id="PF00512">
    <property type="entry name" value="HisKA"/>
    <property type="match status" value="1"/>
</dbReference>
<keyword evidence="4" id="KW-1003">Cell membrane</keyword>
<dbReference type="InterPro" id="IPR003661">
    <property type="entry name" value="HisK_dim/P_dom"/>
</dbReference>
<dbReference type="CDD" id="cd00130">
    <property type="entry name" value="PAS"/>
    <property type="match status" value="1"/>
</dbReference>
<dbReference type="Gene3D" id="3.30.450.20">
    <property type="entry name" value="PAS domain"/>
    <property type="match status" value="1"/>
</dbReference>
<evidence type="ECO:0000256" key="5">
    <source>
        <dbReference type="ARBA" id="ARBA00022553"/>
    </source>
</evidence>
<dbReference type="InterPro" id="IPR001610">
    <property type="entry name" value="PAC"/>
</dbReference>
<protein>
    <recommendedName>
        <fullName evidence="3">histidine kinase</fullName>
        <ecNumber evidence="3">2.7.13.3</ecNumber>
    </recommendedName>
</protein>
<reference evidence="16 17" key="1">
    <citation type="journal article" name="Sci. Rep.">
        <title>Genome-scale phylogenetic analyses confirm Olpidium as the closest living zoosporic fungus to the non-flagellated, terrestrial fungi.</title>
        <authorList>
            <person name="Chang Y."/>
            <person name="Rochon D."/>
            <person name="Sekimoto S."/>
            <person name="Wang Y."/>
            <person name="Chovatia M."/>
            <person name="Sandor L."/>
            <person name="Salamov A."/>
            <person name="Grigoriev I.V."/>
            <person name="Stajich J.E."/>
            <person name="Spatafora J.W."/>
        </authorList>
    </citation>
    <scope>NUCLEOTIDE SEQUENCE [LARGE SCALE GENOMIC DNA]</scope>
    <source>
        <strain evidence="16">S191</strain>
    </source>
</reference>
<dbReference type="SUPFAM" id="SSF55874">
    <property type="entry name" value="ATPase domain of HSP90 chaperone/DNA topoisomerase II/histidine kinase"/>
    <property type="match status" value="1"/>
</dbReference>
<evidence type="ECO:0000259" key="15">
    <source>
        <dbReference type="PROSITE" id="PS50113"/>
    </source>
</evidence>
<name>A0A8H7ZLZ7_9FUNG</name>